<dbReference type="AlphaFoldDB" id="A0A6A6PMZ7"/>
<dbReference type="GeneID" id="54470995"/>
<protein>
    <submittedName>
        <fullName evidence="1">Uncharacterized protein</fullName>
    </submittedName>
</protein>
<dbReference type="RefSeq" id="XP_033588040.1">
    <property type="nucleotide sequence ID" value="XM_033729993.1"/>
</dbReference>
<gene>
    <name evidence="1" type="ORF">BDY17DRAFT_189128</name>
</gene>
<name>A0A6A6PMZ7_9PEZI</name>
<organism evidence="1 2">
    <name type="scientific">Neohortaea acidophila</name>
    <dbReference type="NCBI Taxonomy" id="245834"/>
    <lineage>
        <taxon>Eukaryota</taxon>
        <taxon>Fungi</taxon>
        <taxon>Dikarya</taxon>
        <taxon>Ascomycota</taxon>
        <taxon>Pezizomycotina</taxon>
        <taxon>Dothideomycetes</taxon>
        <taxon>Dothideomycetidae</taxon>
        <taxon>Mycosphaerellales</taxon>
        <taxon>Teratosphaeriaceae</taxon>
        <taxon>Neohortaea</taxon>
    </lineage>
</organism>
<reference evidence="1" key="1">
    <citation type="journal article" date="2020" name="Stud. Mycol.">
        <title>101 Dothideomycetes genomes: a test case for predicting lifestyles and emergence of pathogens.</title>
        <authorList>
            <person name="Haridas S."/>
            <person name="Albert R."/>
            <person name="Binder M."/>
            <person name="Bloem J."/>
            <person name="Labutti K."/>
            <person name="Salamov A."/>
            <person name="Andreopoulos B."/>
            <person name="Baker S."/>
            <person name="Barry K."/>
            <person name="Bills G."/>
            <person name="Bluhm B."/>
            <person name="Cannon C."/>
            <person name="Castanera R."/>
            <person name="Culley D."/>
            <person name="Daum C."/>
            <person name="Ezra D."/>
            <person name="Gonzalez J."/>
            <person name="Henrissat B."/>
            <person name="Kuo A."/>
            <person name="Liang C."/>
            <person name="Lipzen A."/>
            <person name="Lutzoni F."/>
            <person name="Magnuson J."/>
            <person name="Mondo S."/>
            <person name="Nolan M."/>
            <person name="Ohm R."/>
            <person name="Pangilinan J."/>
            <person name="Park H.-J."/>
            <person name="Ramirez L."/>
            <person name="Alfaro M."/>
            <person name="Sun H."/>
            <person name="Tritt A."/>
            <person name="Yoshinaga Y."/>
            <person name="Zwiers L.-H."/>
            <person name="Turgeon B."/>
            <person name="Goodwin S."/>
            <person name="Spatafora J."/>
            <person name="Crous P."/>
            <person name="Grigoriev I."/>
        </authorList>
    </citation>
    <scope>NUCLEOTIDE SEQUENCE</scope>
    <source>
        <strain evidence="1">CBS 113389</strain>
    </source>
</reference>
<sequence length="139" mass="15348">MAPWLRVLEAYLVQALLRTPAFHRGVEKVVRGVNRVRHGIPPEEMGGTKLDQPGEGGFLKHFSEEIQTQLGRAEGGVSREKVAVKSKPAAAQQEAEDQSADTVWRTARKNVEDGHQQEGQQGFMGEYMAALREQVKGGK</sequence>
<proteinExistence type="predicted"/>
<dbReference type="EMBL" id="MU001638">
    <property type="protein sequence ID" value="KAF2481470.1"/>
    <property type="molecule type" value="Genomic_DNA"/>
</dbReference>
<accession>A0A6A6PMZ7</accession>
<keyword evidence="2" id="KW-1185">Reference proteome</keyword>
<evidence type="ECO:0000313" key="2">
    <source>
        <dbReference type="Proteomes" id="UP000799767"/>
    </source>
</evidence>
<dbReference type="Proteomes" id="UP000799767">
    <property type="component" value="Unassembled WGS sequence"/>
</dbReference>
<evidence type="ECO:0000313" key="1">
    <source>
        <dbReference type="EMBL" id="KAF2481470.1"/>
    </source>
</evidence>
<dbReference type="OrthoDB" id="4138121at2759"/>